<dbReference type="FunFam" id="3.40.50.300:FF:000425">
    <property type="entry name" value="Probable ABC transporter, ATP-binding subunit"/>
    <property type="match status" value="1"/>
</dbReference>
<dbReference type="GO" id="GO:0015697">
    <property type="term" value="P:quaternary ammonium group transport"/>
    <property type="evidence" value="ECO:0007669"/>
    <property type="project" value="UniProtKB-ARBA"/>
</dbReference>
<evidence type="ECO:0000313" key="10">
    <source>
        <dbReference type="EMBL" id="MEN7549117.1"/>
    </source>
</evidence>
<evidence type="ECO:0000259" key="9">
    <source>
        <dbReference type="PROSITE" id="PS50893"/>
    </source>
</evidence>
<dbReference type="Gene3D" id="2.40.50.140">
    <property type="entry name" value="Nucleic acid-binding proteins"/>
    <property type="match status" value="1"/>
</dbReference>
<keyword evidence="6" id="KW-0408">Iron</keyword>
<reference evidence="10 11" key="1">
    <citation type="submission" date="2024-04" db="EMBL/GenBank/DDBJ databases">
        <title>Novel genus in family Flammeovirgaceae.</title>
        <authorList>
            <person name="Nguyen T.H."/>
            <person name="Vuong T.Q."/>
            <person name="Le H."/>
            <person name="Kim S.-G."/>
        </authorList>
    </citation>
    <scope>NUCLEOTIDE SEQUENCE [LARGE SCALE GENOMIC DNA]</scope>
    <source>
        <strain evidence="10 11">JCM 23209</strain>
    </source>
</reference>
<dbReference type="GO" id="GO:0005524">
    <property type="term" value="F:ATP binding"/>
    <property type="evidence" value="ECO:0007669"/>
    <property type="project" value="UniProtKB-KW"/>
</dbReference>
<dbReference type="CDD" id="cd03259">
    <property type="entry name" value="ABC_Carb_Solutes_like"/>
    <property type="match status" value="1"/>
</dbReference>
<dbReference type="Gene3D" id="3.40.50.300">
    <property type="entry name" value="P-loop containing nucleotide triphosphate hydrolases"/>
    <property type="match status" value="1"/>
</dbReference>
<dbReference type="PANTHER" id="PTHR42781">
    <property type="entry name" value="SPERMIDINE/PUTRESCINE IMPORT ATP-BINDING PROTEIN POTA"/>
    <property type="match status" value="1"/>
</dbReference>
<proteinExistence type="predicted"/>
<evidence type="ECO:0000256" key="7">
    <source>
        <dbReference type="ARBA" id="ARBA00023065"/>
    </source>
</evidence>
<dbReference type="Pfam" id="PF08402">
    <property type="entry name" value="TOBE_2"/>
    <property type="match status" value="1"/>
</dbReference>
<evidence type="ECO:0000256" key="8">
    <source>
        <dbReference type="ARBA" id="ARBA00023136"/>
    </source>
</evidence>
<keyword evidence="2" id="KW-1003">Cell membrane</keyword>
<keyword evidence="11" id="KW-1185">Reference proteome</keyword>
<evidence type="ECO:0000256" key="2">
    <source>
        <dbReference type="ARBA" id="ARBA00022475"/>
    </source>
</evidence>
<evidence type="ECO:0000256" key="5">
    <source>
        <dbReference type="ARBA" id="ARBA00022840"/>
    </source>
</evidence>
<keyword evidence="8" id="KW-0472">Membrane</keyword>
<sequence length="341" mass="38218">MSLLEVQQVTKKYPNQDSKAVNAVSFTLQKGEFVSLVGESGCGKTSLLKLIDGKEDADEGQVLFQGKKVTGPSQNLLPGHPGIEMVFQDFDLFPNQTVFQNISYFLRRYQKWYQEERIQELLDMCGLLGAEKKYPRELSGGEQQRIALARAMANSPQLLLMDEPFSNLDALLKNRLKHQIADLVHQTGTAAVFVTHDVMDALSLSDKIIIMKKGELVQVATPQTLYQYPATPYVARFFPNSNVFSINALSALLPQAVDVLPQNGQEAFLRAEEIEICPEGDALLTGIVKRLEYLGAYTQVQIQLSKDFSLRVNSTNINLSLGEQVPIRFDLKSLHYFTKKK</sequence>
<evidence type="ECO:0000256" key="6">
    <source>
        <dbReference type="ARBA" id="ARBA00023004"/>
    </source>
</evidence>
<dbReference type="InterPro" id="IPR050093">
    <property type="entry name" value="ABC_SmlMolc_Importer"/>
</dbReference>
<accession>A0AAW9RW44</accession>
<dbReference type="InterPro" id="IPR012340">
    <property type="entry name" value="NA-bd_OB-fold"/>
</dbReference>
<keyword evidence="3" id="KW-0410">Iron transport</keyword>
<dbReference type="Pfam" id="PF00005">
    <property type="entry name" value="ABC_tran"/>
    <property type="match status" value="1"/>
</dbReference>
<evidence type="ECO:0000313" key="11">
    <source>
        <dbReference type="Proteomes" id="UP001403385"/>
    </source>
</evidence>
<feature type="domain" description="ABC transporter" evidence="9">
    <location>
        <begin position="4"/>
        <end position="238"/>
    </location>
</feature>
<keyword evidence="7" id="KW-0406">Ion transport</keyword>
<dbReference type="AlphaFoldDB" id="A0AAW9RW44"/>
<dbReference type="Gene3D" id="2.40.50.100">
    <property type="match status" value="1"/>
</dbReference>
<keyword evidence="4" id="KW-0547">Nucleotide-binding</keyword>
<evidence type="ECO:0000256" key="3">
    <source>
        <dbReference type="ARBA" id="ARBA00022496"/>
    </source>
</evidence>
<dbReference type="GO" id="GO:0016887">
    <property type="term" value="F:ATP hydrolysis activity"/>
    <property type="evidence" value="ECO:0007669"/>
    <property type="project" value="InterPro"/>
</dbReference>
<dbReference type="SMART" id="SM00382">
    <property type="entry name" value="AAA"/>
    <property type="match status" value="1"/>
</dbReference>
<keyword evidence="5 10" id="KW-0067">ATP-binding</keyword>
<organism evidence="10 11">
    <name type="scientific">Rapidithrix thailandica</name>
    <dbReference type="NCBI Taxonomy" id="413964"/>
    <lineage>
        <taxon>Bacteria</taxon>
        <taxon>Pseudomonadati</taxon>
        <taxon>Bacteroidota</taxon>
        <taxon>Cytophagia</taxon>
        <taxon>Cytophagales</taxon>
        <taxon>Flammeovirgaceae</taxon>
        <taxon>Rapidithrix</taxon>
    </lineage>
</organism>
<evidence type="ECO:0000256" key="4">
    <source>
        <dbReference type="ARBA" id="ARBA00022741"/>
    </source>
</evidence>
<protein>
    <submittedName>
        <fullName evidence="10">ABC transporter ATP-binding protein</fullName>
    </submittedName>
</protein>
<dbReference type="InterPro" id="IPR008995">
    <property type="entry name" value="Mo/tungstate-bd_C_term_dom"/>
</dbReference>
<dbReference type="SUPFAM" id="SSF52540">
    <property type="entry name" value="P-loop containing nucleoside triphosphate hydrolases"/>
    <property type="match status" value="1"/>
</dbReference>
<dbReference type="InterPro" id="IPR003439">
    <property type="entry name" value="ABC_transporter-like_ATP-bd"/>
</dbReference>
<keyword evidence="1" id="KW-0813">Transport</keyword>
<dbReference type="GO" id="GO:0043190">
    <property type="term" value="C:ATP-binding cassette (ABC) transporter complex"/>
    <property type="evidence" value="ECO:0007669"/>
    <property type="project" value="InterPro"/>
</dbReference>
<dbReference type="GO" id="GO:0015408">
    <property type="term" value="F:ABC-type ferric iron transporter activity"/>
    <property type="evidence" value="ECO:0007669"/>
    <property type="project" value="InterPro"/>
</dbReference>
<dbReference type="PANTHER" id="PTHR42781:SF4">
    <property type="entry name" value="SPERMIDINE_PUTRESCINE IMPORT ATP-BINDING PROTEIN POTA"/>
    <property type="match status" value="1"/>
</dbReference>
<name>A0AAW9RW44_9BACT</name>
<evidence type="ECO:0000256" key="1">
    <source>
        <dbReference type="ARBA" id="ARBA00022448"/>
    </source>
</evidence>
<dbReference type="InterPro" id="IPR015853">
    <property type="entry name" value="ABC_transpr_FbpC"/>
</dbReference>
<dbReference type="EMBL" id="JBDKWZ010000007">
    <property type="protein sequence ID" value="MEN7549117.1"/>
    <property type="molecule type" value="Genomic_DNA"/>
</dbReference>
<dbReference type="InterPro" id="IPR003593">
    <property type="entry name" value="AAA+_ATPase"/>
</dbReference>
<gene>
    <name evidence="10" type="ORF">AAG747_14435</name>
</gene>
<dbReference type="PROSITE" id="PS50893">
    <property type="entry name" value="ABC_TRANSPORTER_2"/>
    <property type="match status" value="1"/>
</dbReference>
<dbReference type="InterPro" id="IPR013611">
    <property type="entry name" value="Transp-assoc_OB_typ2"/>
</dbReference>
<dbReference type="InterPro" id="IPR027417">
    <property type="entry name" value="P-loop_NTPase"/>
</dbReference>
<dbReference type="InterPro" id="IPR017871">
    <property type="entry name" value="ABC_transporter-like_CS"/>
</dbReference>
<dbReference type="PROSITE" id="PS00211">
    <property type="entry name" value="ABC_TRANSPORTER_1"/>
    <property type="match status" value="1"/>
</dbReference>
<dbReference type="RefSeq" id="WP_346821887.1">
    <property type="nucleotide sequence ID" value="NZ_JBDKWZ010000007.1"/>
</dbReference>
<dbReference type="SUPFAM" id="SSF50331">
    <property type="entry name" value="MOP-like"/>
    <property type="match status" value="1"/>
</dbReference>
<comment type="caution">
    <text evidence="10">The sequence shown here is derived from an EMBL/GenBank/DDBJ whole genome shotgun (WGS) entry which is preliminary data.</text>
</comment>
<dbReference type="Proteomes" id="UP001403385">
    <property type="component" value="Unassembled WGS sequence"/>
</dbReference>